<gene>
    <name evidence="2" type="ORF">GCM10011575_32070</name>
</gene>
<feature type="transmembrane region" description="Helical" evidence="1">
    <location>
        <begin position="6"/>
        <end position="26"/>
    </location>
</feature>
<dbReference type="PANTHER" id="PTHR35007">
    <property type="entry name" value="INTEGRAL MEMBRANE PROTEIN-RELATED"/>
    <property type="match status" value="1"/>
</dbReference>
<accession>A0A917SC58</accession>
<dbReference type="AlphaFoldDB" id="A0A917SC58"/>
<dbReference type="EMBL" id="BMMZ01000008">
    <property type="protein sequence ID" value="GGL71285.1"/>
    <property type="molecule type" value="Genomic_DNA"/>
</dbReference>
<feature type="transmembrane region" description="Helical" evidence="1">
    <location>
        <begin position="100"/>
        <end position="120"/>
    </location>
</feature>
<reference evidence="2" key="1">
    <citation type="journal article" date="2014" name="Int. J. Syst. Evol. Microbiol.">
        <title>Complete genome sequence of Corynebacterium casei LMG S-19264T (=DSM 44701T), isolated from a smear-ripened cheese.</title>
        <authorList>
            <consortium name="US DOE Joint Genome Institute (JGI-PGF)"/>
            <person name="Walter F."/>
            <person name="Albersmeier A."/>
            <person name="Kalinowski J."/>
            <person name="Ruckert C."/>
        </authorList>
    </citation>
    <scope>NUCLEOTIDE SEQUENCE</scope>
    <source>
        <strain evidence="2">CGMCC 4.7306</strain>
    </source>
</reference>
<evidence type="ECO:0000313" key="2">
    <source>
        <dbReference type="EMBL" id="GGL71285.1"/>
    </source>
</evidence>
<keyword evidence="1" id="KW-0812">Transmembrane</keyword>
<keyword evidence="3" id="KW-1185">Reference proteome</keyword>
<evidence type="ECO:0000256" key="1">
    <source>
        <dbReference type="SAM" id="Phobius"/>
    </source>
</evidence>
<organism evidence="2 3">
    <name type="scientific">Microlunatus endophyticus</name>
    <dbReference type="NCBI Taxonomy" id="1716077"/>
    <lineage>
        <taxon>Bacteria</taxon>
        <taxon>Bacillati</taxon>
        <taxon>Actinomycetota</taxon>
        <taxon>Actinomycetes</taxon>
        <taxon>Propionibacteriales</taxon>
        <taxon>Propionibacteriaceae</taxon>
        <taxon>Microlunatus</taxon>
    </lineage>
</organism>
<feature type="transmembrane region" description="Helical" evidence="1">
    <location>
        <begin position="275"/>
        <end position="296"/>
    </location>
</feature>
<feature type="transmembrane region" description="Helical" evidence="1">
    <location>
        <begin position="126"/>
        <end position="148"/>
    </location>
</feature>
<comment type="caution">
    <text evidence="2">The sequence shown here is derived from an EMBL/GenBank/DDBJ whole genome shotgun (WGS) entry which is preliminary data.</text>
</comment>
<protein>
    <recommendedName>
        <fullName evidence="4">Type II secretion system (T2SS), protein F</fullName>
    </recommendedName>
</protein>
<keyword evidence="1" id="KW-1133">Transmembrane helix</keyword>
<evidence type="ECO:0000313" key="3">
    <source>
        <dbReference type="Proteomes" id="UP000613840"/>
    </source>
</evidence>
<reference evidence="2" key="2">
    <citation type="submission" date="2020-09" db="EMBL/GenBank/DDBJ databases">
        <authorList>
            <person name="Sun Q."/>
            <person name="Zhou Y."/>
        </authorList>
    </citation>
    <scope>NUCLEOTIDE SEQUENCE</scope>
    <source>
        <strain evidence="2">CGMCC 4.7306</strain>
    </source>
</reference>
<sequence length="301" mass="32088">MITFALSFLTGILIAGGAVLIIAGAVRSTPELVATVARMQRPVGLQLAGHDRSLPQAGGSVTDRLGSWVYRRTPVPLSAGQLRALQIRGRSVIEFYADKAVWMIIGLTMPALITGGYGYLTGGVQPAVPLIAALVGAVVGYFVPDLLLRGQATANRHDASAALLMYIDLVTLERLANASGTQALHNAAGLSDVPLFRQLRGALERARLEQQAPYPELRRLADELGLPEIRDLADVMQLDETGAALSGSLRARARELRDGHLATSMREANAASEGMTIYMTIPALLLGVMFIVPALMRLVTT</sequence>
<evidence type="ECO:0008006" key="4">
    <source>
        <dbReference type="Google" id="ProtNLM"/>
    </source>
</evidence>
<keyword evidence="1" id="KW-0472">Membrane</keyword>
<dbReference type="PANTHER" id="PTHR35007:SF2">
    <property type="entry name" value="PILUS ASSEMBLE PROTEIN"/>
    <property type="match status" value="1"/>
</dbReference>
<name>A0A917SC58_9ACTN</name>
<dbReference type="RefSeq" id="WP_188896380.1">
    <property type="nucleotide sequence ID" value="NZ_BMMZ01000008.1"/>
</dbReference>
<dbReference type="Proteomes" id="UP000613840">
    <property type="component" value="Unassembled WGS sequence"/>
</dbReference>
<proteinExistence type="predicted"/>